<dbReference type="PIRSF" id="PIRSF000545">
    <property type="entry name" value="Pantothenate_kin"/>
    <property type="match status" value="1"/>
</dbReference>
<keyword evidence="8 14" id="KW-0808">Transferase</keyword>
<keyword evidence="11 14" id="KW-0067">ATP-binding</keyword>
<accession>A0A7L4YSE8</accession>
<keyword evidence="9 14" id="KW-0547">Nucleotide-binding</keyword>
<dbReference type="OrthoDB" id="1550976at2"/>
<evidence type="ECO:0000256" key="2">
    <source>
        <dbReference type="ARBA" id="ARBA00004496"/>
    </source>
</evidence>
<evidence type="ECO:0000256" key="14">
    <source>
        <dbReference type="HAMAP-Rule" id="MF_00215"/>
    </source>
</evidence>
<evidence type="ECO:0000256" key="9">
    <source>
        <dbReference type="ARBA" id="ARBA00022741"/>
    </source>
</evidence>
<comment type="similarity">
    <text evidence="4 14 15">Belongs to the prokaryotic pantothenate kinase family.</text>
</comment>
<dbReference type="InParanoid" id="A0A7L4YSE8"/>
<dbReference type="Proteomes" id="UP000463857">
    <property type="component" value="Chromosome"/>
</dbReference>
<dbReference type="GO" id="GO:0005737">
    <property type="term" value="C:cytoplasm"/>
    <property type="evidence" value="ECO:0007669"/>
    <property type="project" value="UniProtKB-SubCell"/>
</dbReference>
<dbReference type="PANTHER" id="PTHR10285">
    <property type="entry name" value="URIDINE KINASE"/>
    <property type="match status" value="1"/>
</dbReference>
<evidence type="ECO:0000256" key="13">
    <source>
        <dbReference type="ARBA" id="ARBA00032866"/>
    </source>
</evidence>
<dbReference type="SUPFAM" id="SSF52540">
    <property type="entry name" value="P-loop containing nucleoside triphosphate hydrolases"/>
    <property type="match status" value="1"/>
</dbReference>
<keyword evidence="18" id="KW-1185">Reference proteome</keyword>
<dbReference type="GO" id="GO:0005524">
    <property type="term" value="F:ATP binding"/>
    <property type="evidence" value="ECO:0007669"/>
    <property type="project" value="UniProtKB-UniRule"/>
</dbReference>
<dbReference type="InterPro" id="IPR027417">
    <property type="entry name" value="P-loop_NTPase"/>
</dbReference>
<dbReference type="GO" id="GO:0015937">
    <property type="term" value="P:coenzyme A biosynthetic process"/>
    <property type="evidence" value="ECO:0007669"/>
    <property type="project" value="UniProtKB-UniRule"/>
</dbReference>
<feature type="domain" description="Phosphoribulokinase/uridine kinase" evidence="16">
    <location>
        <begin position="105"/>
        <end position="257"/>
    </location>
</feature>
<dbReference type="CDD" id="cd02025">
    <property type="entry name" value="PanK"/>
    <property type="match status" value="1"/>
</dbReference>
<evidence type="ECO:0000313" key="17">
    <source>
        <dbReference type="EMBL" id="QHC02155.1"/>
    </source>
</evidence>
<keyword evidence="7 14" id="KW-0963">Cytoplasm</keyword>
<dbReference type="KEGG" id="eke:EK0264_19020"/>
<dbReference type="GO" id="GO:0004594">
    <property type="term" value="F:pantothenate kinase activity"/>
    <property type="evidence" value="ECO:0007669"/>
    <property type="project" value="UniProtKB-UniRule"/>
</dbReference>
<dbReference type="Pfam" id="PF00485">
    <property type="entry name" value="PRK"/>
    <property type="match status" value="1"/>
</dbReference>
<evidence type="ECO:0000256" key="3">
    <source>
        <dbReference type="ARBA" id="ARBA00005225"/>
    </source>
</evidence>
<evidence type="ECO:0000256" key="4">
    <source>
        <dbReference type="ARBA" id="ARBA00006087"/>
    </source>
</evidence>
<evidence type="ECO:0000313" key="18">
    <source>
        <dbReference type="Proteomes" id="UP000463857"/>
    </source>
</evidence>
<organism evidence="17 18">
    <name type="scientific">Epidermidibacterium keratini</name>
    <dbReference type="NCBI Taxonomy" id="1891644"/>
    <lineage>
        <taxon>Bacteria</taxon>
        <taxon>Bacillati</taxon>
        <taxon>Actinomycetota</taxon>
        <taxon>Actinomycetes</taxon>
        <taxon>Sporichthyales</taxon>
        <taxon>Sporichthyaceae</taxon>
        <taxon>Epidermidibacterium</taxon>
    </lineage>
</organism>
<dbReference type="HAMAP" id="MF_00215">
    <property type="entry name" value="Pantothen_kinase_1"/>
    <property type="match status" value="1"/>
</dbReference>
<reference evidence="17 18" key="1">
    <citation type="journal article" date="2018" name="Int. J. Syst. Evol. Microbiol.">
        <title>Epidermidibacterium keratini gen. nov., sp. nov., a member of the family Sporichthyaceae, isolated from keratin epidermis.</title>
        <authorList>
            <person name="Lee D.G."/>
            <person name="Trujillo M.E."/>
            <person name="Kang S."/>
            <person name="Nam J.J."/>
            <person name="Kim Y.J."/>
        </authorList>
    </citation>
    <scope>NUCLEOTIDE SEQUENCE [LARGE SCALE GENOMIC DNA]</scope>
    <source>
        <strain evidence="17 18">EPI-7</strain>
    </source>
</reference>
<evidence type="ECO:0000256" key="7">
    <source>
        <dbReference type="ARBA" id="ARBA00022490"/>
    </source>
</evidence>
<dbReference type="EC" id="2.7.1.33" evidence="5 14"/>
<sequence>MSVPHPTSQATPARRRTRKSGNVPHLFLEFDRREWEELAENTPLPLSSAELEQIRGIGESIDLDEVQSVYQPLSRLLNLYAGGTHAVWEAQREFLRSTEKKVPFIIAVSGSVAVGKSTTARLLQTLLSRWPNTPEVELITTDGFLYPNAVLEERGLLERKGFPESYDRRALLQFVAEVKAGRAEVAAPLYSHLVYDVTDEKKLVRTPDILIIEGLNVLQHGVSTNGKVPAVFLSDFFDFSIYVDAQESIIKQWYVDRFLALRETAFSDPNSFFKRFASLSYDEAVATASGIWDSINGPNLTQNILPTRSRARLILTKGADHQVERIRLRRI</sequence>
<feature type="binding site" evidence="14">
    <location>
        <begin position="110"/>
        <end position="117"/>
    </location>
    <ligand>
        <name>ATP</name>
        <dbReference type="ChEBI" id="CHEBI:30616"/>
    </ligand>
</feature>
<dbReference type="Gene3D" id="3.40.50.300">
    <property type="entry name" value="P-loop containing nucleotide triphosphate hydrolases"/>
    <property type="match status" value="1"/>
</dbReference>
<evidence type="ECO:0000256" key="11">
    <source>
        <dbReference type="ARBA" id="ARBA00022840"/>
    </source>
</evidence>
<gene>
    <name evidence="14" type="primary">coaA</name>
    <name evidence="17" type="ORF">EK0264_19020</name>
</gene>
<dbReference type="FunCoup" id="A0A7L4YSE8">
    <property type="interactions" value="202"/>
</dbReference>
<evidence type="ECO:0000256" key="15">
    <source>
        <dbReference type="RuleBase" id="RU003530"/>
    </source>
</evidence>
<dbReference type="NCBIfam" id="TIGR00554">
    <property type="entry name" value="panK_bact"/>
    <property type="match status" value="1"/>
</dbReference>
<evidence type="ECO:0000256" key="8">
    <source>
        <dbReference type="ARBA" id="ARBA00022679"/>
    </source>
</evidence>
<dbReference type="InterPro" id="IPR006083">
    <property type="entry name" value="PRK/URK"/>
</dbReference>
<comment type="subcellular location">
    <subcellularLocation>
        <location evidence="2 14 15">Cytoplasm</location>
    </subcellularLocation>
</comment>
<name>A0A7L4YSE8_9ACTN</name>
<dbReference type="EMBL" id="CP047156">
    <property type="protein sequence ID" value="QHC02155.1"/>
    <property type="molecule type" value="Genomic_DNA"/>
</dbReference>
<dbReference type="RefSeq" id="WP_159547279.1">
    <property type="nucleotide sequence ID" value="NZ_CP047156.1"/>
</dbReference>
<evidence type="ECO:0000256" key="6">
    <source>
        <dbReference type="ARBA" id="ARBA00015080"/>
    </source>
</evidence>
<comment type="pathway">
    <text evidence="3 14 15">Cofactor biosynthesis; coenzyme A biosynthesis; CoA from (R)-pantothenate: step 1/5.</text>
</comment>
<comment type="catalytic activity">
    <reaction evidence="1 14 15">
        <text>(R)-pantothenate + ATP = (R)-4'-phosphopantothenate + ADP + H(+)</text>
        <dbReference type="Rhea" id="RHEA:16373"/>
        <dbReference type="ChEBI" id="CHEBI:10986"/>
        <dbReference type="ChEBI" id="CHEBI:15378"/>
        <dbReference type="ChEBI" id="CHEBI:29032"/>
        <dbReference type="ChEBI" id="CHEBI:30616"/>
        <dbReference type="ChEBI" id="CHEBI:456216"/>
        <dbReference type="EC" id="2.7.1.33"/>
    </reaction>
</comment>
<dbReference type="AlphaFoldDB" id="A0A7L4YSE8"/>
<keyword evidence="12 14" id="KW-0173">Coenzyme A biosynthesis</keyword>
<evidence type="ECO:0000256" key="10">
    <source>
        <dbReference type="ARBA" id="ARBA00022777"/>
    </source>
</evidence>
<evidence type="ECO:0000259" key="16">
    <source>
        <dbReference type="Pfam" id="PF00485"/>
    </source>
</evidence>
<dbReference type="UniPathway" id="UPA00241">
    <property type="reaction ID" value="UER00352"/>
</dbReference>
<protein>
    <recommendedName>
        <fullName evidence="6 14">Pantothenate kinase</fullName>
        <ecNumber evidence="5 14">2.7.1.33</ecNumber>
    </recommendedName>
    <alternativeName>
        <fullName evidence="13 14">Pantothenic acid kinase</fullName>
    </alternativeName>
</protein>
<dbReference type="InterPro" id="IPR004566">
    <property type="entry name" value="PanK"/>
</dbReference>
<evidence type="ECO:0000256" key="5">
    <source>
        <dbReference type="ARBA" id="ARBA00012102"/>
    </source>
</evidence>
<evidence type="ECO:0000256" key="1">
    <source>
        <dbReference type="ARBA" id="ARBA00001206"/>
    </source>
</evidence>
<evidence type="ECO:0000256" key="12">
    <source>
        <dbReference type="ARBA" id="ARBA00022993"/>
    </source>
</evidence>
<proteinExistence type="inferred from homology"/>
<keyword evidence="10 14" id="KW-0418">Kinase</keyword>